<evidence type="ECO:0000313" key="2">
    <source>
        <dbReference type="Proteomes" id="UP000606786"/>
    </source>
</evidence>
<keyword evidence="2" id="KW-1185">Reference proteome</keyword>
<dbReference type="AlphaFoldDB" id="A0A811UQW0"/>
<gene>
    <name evidence="1" type="ORF">CCAP1982_LOCUS9576</name>
</gene>
<evidence type="ECO:0000313" key="1">
    <source>
        <dbReference type="EMBL" id="CAD7001104.1"/>
    </source>
</evidence>
<comment type="caution">
    <text evidence="1">The sequence shown here is derived from an EMBL/GenBank/DDBJ whole genome shotgun (WGS) entry which is preliminary data.</text>
</comment>
<proteinExistence type="predicted"/>
<protein>
    <submittedName>
        <fullName evidence="1">(Mediterranean fruit fly) hypothetical protein</fullName>
    </submittedName>
</protein>
<sequence length="115" mass="13831">MSTSEEPSGTSIDSPLTQQTQENYQNLQRLLSYMWYVIYRTNFLWIHQVKQAFDYMISRRHFMSFDTKDILLSNSINYIARNVDIYKMNLTEAHQQILIITRIVRSLHWKLLILV</sequence>
<dbReference type="Proteomes" id="UP000606786">
    <property type="component" value="Unassembled WGS sequence"/>
</dbReference>
<name>A0A811UQW0_CERCA</name>
<organism evidence="1 2">
    <name type="scientific">Ceratitis capitata</name>
    <name type="common">Mediterranean fruit fly</name>
    <name type="synonym">Tephritis capitata</name>
    <dbReference type="NCBI Taxonomy" id="7213"/>
    <lineage>
        <taxon>Eukaryota</taxon>
        <taxon>Metazoa</taxon>
        <taxon>Ecdysozoa</taxon>
        <taxon>Arthropoda</taxon>
        <taxon>Hexapoda</taxon>
        <taxon>Insecta</taxon>
        <taxon>Pterygota</taxon>
        <taxon>Neoptera</taxon>
        <taxon>Endopterygota</taxon>
        <taxon>Diptera</taxon>
        <taxon>Brachycera</taxon>
        <taxon>Muscomorpha</taxon>
        <taxon>Tephritoidea</taxon>
        <taxon>Tephritidae</taxon>
        <taxon>Ceratitis</taxon>
        <taxon>Ceratitis</taxon>
    </lineage>
</organism>
<dbReference type="EMBL" id="CAJHJT010000023">
    <property type="protein sequence ID" value="CAD7001104.1"/>
    <property type="molecule type" value="Genomic_DNA"/>
</dbReference>
<reference evidence="1" key="1">
    <citation type="submission" date="2020-11" db="EMBL/GenBank/DDBJ databases">
        <authorList>
            <person name="Whitehead M."/>
        </authorList>
    </citation>
    <scope>NUCLEOTIDE SEQUENCE</scope>
    <source>
        <strain evidence="1">EGII</strain>
    </source>
</reference>
<accession>A0A811UQW0</accession>